<dbReference type="CDD" id="cd19357">
    <property type="entry name" value="TenA_E_At3g16990-like"/>
    <property type="match status" value="1"/>
</dbReference>
<feature type="domain" description="Thiaminase-2/PQQC" evidence="1">
    <location>
        <begin position="101"/>
        <end position="308"/>
    </location>
</feature>
<evidence type="ECO:0000313" key="2">
    <source>
        <dbReference type="EMBL" id="GAO49380.1"/>
    </source>
</evidence>
<dbReference type="PANTHER" id="PTHR43198:SF5">
    <property type="entry name" value="BIFUNCTIONAL TENA-E PROTEIN"/>
    <property type="match status" value="1"/>
</dbReference>
<dbReference type="InterPro" id="IPR050967">
    <property type="entry name" value="Thiamine_Salvage_TenA"/>
</dbReference>
<gene>
    <name evidence="2" type="ORF">G7K_3530-t1</name>
</gene>
<reference evidence="2 3" key="1">
    <citation type="journal article" date="2011" name="J. Gen. Appl. Microbiol.">
        <title>Draft genome sequencing of the enigmatic yeast Saitoella complicata.</title>
        <authorList>
            <person name="Nishida H."/>
            <person name="Hamamoto M."/>
            <person name="Sugiyama J."/>
        </authorList>
    </citation>
    <scope>NUCLEOTIDE SEQUENCE [LARGE SCALE GENOMIC DNA]</scope>
    <source>
        <strain evidence="2 3">NRRL Y-17804</strain>
    </source>
</reference>
<dbReference type="AlphaFoldDB" id="A0A0E9NJ16"/>
<reference evidence="2 3" key="3">
    <citation type="journal article" date="2015" name="Genome Announc.">
        <title>Draft Genome Sequence of the Archiascomycetous Yeast Saitoella complicata.</title>
        <authorList>
            <person name="Yamauchi K."/>
            <person name="Kondo S."/>
            <person name="Hamamoto M."/>
            <person name="Takahashi Y."/>
            <person name="Ogura Y."/>
            <person name="Hayashi T."/>
            <person name="Nishida H."/>
        </authorList>
    </citation>
    <scope>NUCLEOTIDE SEQUENCE [LARGE SCALE GENOMIC DNA]</scope>
    <source>
        <strain evidence="2 3">NRRL Y-17804</strain>
    </source>
</reference>
<evidence type="ECO:0000313" key="3">
    <source>
        <dbReference type="Proteomes" id="UP000033140"/>
    </source>
</evidence>
<dbReference type="GO" id="GO:0006772">
    <property type="term" value="P:thiamine metabolic process"/>
    <property type="evidence" value="ECO:0007669"/>
    <property type="project" value="UniProtKB-ARBA"/>
</dbReference>
<dbReference type="InterPro" id="IPR016084">
    <property type="entry name" value="Haem_Oase-like_multi-hlx"/>
</dbReference>
<protein>
    <recommendedName>
        <fullName evidence="1">Thiaminase-2/PQQC domain-containing protein</fullName>
    </recommendedName>
</protein>
<accession>A0A0E9NJ16</accession>
<dbReference type="Gene3D" id="1.20.910.10">
    <property type="entry name" value="Heme oxygenase-like"/>
    <property type="match status" value="1"/>
</dbReference>
<sequence length="396" mass="44576">MQTLFSSPGIPFPGMGILRWTGYGNSNPWKNMTNLGLADKLQLGQHEELPTHTISLRKSDIQSFNRFSPSTGNLIVMSESFTASLQKKNAGSLLVATKTNPFIASAINGSLTDDRFNRWMQQDVIFVEALGRYEGLLLHKAPLRDFQTVVSGIAALEAELRWFVEQAVPRGVKLIHTRPSHSGTYETLSAAAAAAPATQAYNDYILQTLPTKSYLAQITAVWAIELTYLQAWRNVLDESKDDKWRQNAEHWAVPEFQQYVAGLQKCVEDAFEESKEERSDHKAEVWEAEECFQEVLRLEEDFWKMAMEAGNSNALAIVAGSREVRCAVFDLHIRSSTSCRFEKAETETADSIMPTCRCNRMPIPTVCAHSEKQAVTQTMWCECIHDHDFVTSCKPK</sequence>
<evidence type="ECO:0000259" key="1">
    <source>
        <dbReference type="Pfam" id="PF03070"/>
    </source>
</evidence>
<dbReference type="PANTHER" id="PTHR43198">
    <property type="entry name" value="BIFUNCTIONAL TH2 PROTEIN"/>
    <property type="match status" value="1"/>
</dbReference>
<keyword evidence="3" id="KW-1185">Reference proteome</keyword>
<dbReference type="STRING" id="698492.A0A0E9NJ16"/>
<dbReference type="EMBL" id="BACD03000022">
    <property type="protein sequence ID" value="GAO49380.1"/>
    <property type="molecule type" value="Genomic_DNA"/>
</dbReference>
<organism evidence="2 3">
    <name type="scientific">Saitoella complicata (strain BCRC 22490 / CBS 7301 / JCM 7358 / NBRC 10748 / NRRL Y-17804)</name>
    <dbReference type="NCBI Taxonomy" id="698492"/>
    <lineage>
        <taxon>Eukaryota</taxon>
        <taxon>Fungi</taxon>
        <taxon>Dikarya</taxon>
        <taxon>Ascomycota</taxon>
        <taxon>Taphrinomycotina</taxon>
        <taxon>Taphrinomycotina incertae sedis</taxon>
        <taxon>Saitoella</taxon>
    </lineage>
</organism>
<dbReference type="InterPro" id="IPR004305">
    <property type="entry name" value="Thiaminase-2/PQQC"/>
</dbReference>
<dbReference type="Pfam" id="PF03070">
    <property type="entry name" value="TENA_THI-4"/>
    <property type="match status" value="1"/>
</dbReference>
<dbReference type="Proteomes" id="UP000033140">
    <property type="component" value="Unassembled WGS sequence"/>
</dbReference>
<reference evidence="2 3" key="2">
    <citation type="journal article" date="2014" name="J. Gen. Appl. Microbiol.">
        <title>The early diverging ascomycetous budding yeast Saitoella complicata has three histone deacetylases belonging to the Clr6, Hos2, and Rpd3 lineages.</title>
        <authorList>
            <person name="Nishida H."/>
            <person name="Matsumoto T."/>
            <person name="Kondo S."/>
            <person name="Hamamoto M."/>
            <person name="Yoshikawa H."/>
        </authorList>
    </citation>
    <scope>NUCLEOTIDE SEQUENCE [LARGE SCALE GENOMIC DNA]</scope>
    <source>
        <strain evidence="2 3">NRRL Y-17804</strain>
    </source>
</reference>
<dbReference type="GO" id="GO:0005829">
    <property type="term" value="C:cytosol"/>
    <property type="evidence" value="ECO:0007669"/>
    <property type="project" value="TreeGrafter"/>
</dbReference>
<dbReference type="SUPFAM" id="SSF48613">
    <property type="entry name" value="Heme oxygenase-like"/>
    <property type="match status" value="1"/>
</dbReference>
<name>A0A0E9NJ16_SAICN</name>
<proteinExistence type="predicted"/>
<comment type="caution">
    <text evidence="2">The sequence shown here is derived from an EMBL/GenBank/DDBJ whole genome shotgun (WGS) entry which is preliminary data.</text>
</comment>